<evidence type="ECO:0000256" key="8">
    <source>
        <dbReference type="ARBA" id="ARBA00022857"/>
    </source>
</evidence>
<dbReference type="PIRSF" id="PIRSF000332">
    <property type="entry name" value="FMO"/>
    <property type="match status" value="1"/>
</dbReference>
<dbReference type="InterPro" id="IPR036188">
    <property type="entry name" value="FAD/NAD-bd_sf"/>
</dbReference>
<evidence type="ECO:0000256" key="1">
    <source>
        <dbReference type="ARBA" id="ARBA00001974"/>
    </source>
</evidence>
<dbReference type="EC" id="1.-.-.-" evidence="19"/>
<evidence type="ECO:0000256" key="14">
    <source>
        <dbReference type="ARBA" id="ARBA00047338"/>
    </source>
</evidence>
<evidence type="ECO:0000313" key="22">
    <source>
        <dbReference type="Proteomes" id="UP000827092"/>
    </source>
</evidence>
<evidence type="ECO:0000256" key="4">
    <source>
        <dbReference type="ARBA" id="ARBA00022630"/>
    </source>
</evidence>
<dbReference type="InterPro" id="IPR002253">
    <property type="entry name" value="Flavin_mOase_1"/>
</dbReference>
<comment type="cofactor">
    <cofactor evidence="1 18 19">
        <name>FAD</name>
        <dbReference type="ChEBI" id="CHEBI:57692"/>
    </cofactor>
</comment>
<keyword evidence="8 18" id="KW-0521">NADP</keyword>
<keyword evidence="10 18" id="KW-0560">Oxidoreductase</keyword>
<feature type="signal peptide" evidence="20">
    <location>
        <begin position="1"/>
        <end position="16"/>
    </location>
</feature>
<comment type="subcellular location">
    <subcellularLocation>
        <location evidence="2">Endoplasmic reticulum membrane</location>
        <topology evidence="2">Single-pass membrane protein</topology>
    </subcellularLocation>
</comment>
<evidence type="ECO:0000256" key="20">
    <source>
        <dbReference type="SAM" id="SignalP"/>
    </source>
</evidence>
<evidence type="ECO:0000256" key="2">
    <source>
        <dbReference type="ARBA" id="ARBA00004389"/>
    </source>
</evidence>
<name>A0AAV6V093_9ARAC</name>
<dbReference type="Gene3D" id="3.50.50.60">
    <property type="entry name" value="FAD/NAD(P)-binding domain"/>
    <property type="match status" value="1"/>
</dbReference>
<dbReference type="PRINTS" id="PR01121">
    <property type="entry name" value="FMOXYGENASE1"/>
</dbReference>
<evidence type="ECO:0000256" key="15">
    <source>
        <dbReference type="ARBA" id="ARBA00048041"/>
    </source>
</evidence>
<dbReference type="GO" id="GO:0034899">
    <property type="term" value="F:trimethylamine monooxygenase activity"/>
    <property type="evidence" value="ECO:0007669"/>
    <property type="project" value="UniProtKB-EC"/>
</dbReference>
<evidence type="ECO:0000256" key="7">
    <source>
        <dbReference type="ARBA" id="ARBA00022827"/>
    </source>
</evidence>
<dbReference type="Pfam" id="PF00743">
    <property type="entry name" value="FMO-like"/>
    <property type="match status" value="1"/>
</dbReference>
<dbReference type="PRINTS" id="PR00370">
    <property type="entry name" value="FMOXYGENASE"/>
</dbReference>
<comment type="catalytic activity">
    <reaction evidence="16">
        <text>trimethylamine + NADPH + O2 = trimethylamine N-oxide + NADP(+) + H2O</text>
        <dbReference type="Rhea" id="RHEA:31979"/>
        <dbReference type="ChEBI" id="CHEBI:15377"/>
        <dbReference type="ChEBI" id="CHEBI:15379"/>
        <dbReference type="ChEBI" id="CHEBI:15724"/>
        <dbReference type="ChEBI" id="CHEBI:57783"/>
        <dbReference type="ChEBI" id="CHEBI:58349"/>
        <dbReference type="ChEBI" id="CHEBI:58389"/>
        <dbReference type="EC" id="1.14.13.148"/>
    </reaction>
    <physiologicalReaction direction="left-to-right" evidence="16">
        <dbReference type="Rhea" id="RHEA:31980"/>
    </physiologicalReaction>
</comment>
<keyword evidence="6 18" id="KW-0256">Endoplasmic reticulum</keyword>
<keyword evidence="22" id="KW-1185">Reference proteome</keyword>
<dbReference type="SUPFAM" id="SSF51905">
    <property type="entry name" value="FAD/NAD(P)-binding domain"/>
    <property type="match status" value="3"/>
</dbReference>
<gene>
    <name evidence="21" type="ORF">JTE90_021880</name>
</gene>
<evidence type="ECO:0000256" key="16">
    <source>
        <dbReference type="ARBA" id="ARBA00048088"/>
    </source>
</evidence>
<evidence type="ECO:0000256" key="18">
    <source>
        <dbReference type="PIRNR" id="PIRNR000332"/>
    </source>
</evidence>
<keyword evidence="5" id="KW-0812">Transmembrane</keyword>
<evidence type="ECO:0000256" key="10">
    <source>
        <dbReference type="ARBA" id="ARBA00023002"/>
    </source>
</evidence>
<dbReference type="FunFam" id="3.50.50.60:FF:000159">
    <property type="entry name" value="Dimethylaniline monooxygenase [N-oxide-forming]"/>
    <property type="match status" value="1"/>
</dbReference>
<proteinExistence type="inferred from homology"/>
<dbReference type="GO" id="GO:0005789">
    <property type="term" value="C:endoplasmic reticulum membrane"/>
    <property type="evidence" value="ECO:0007669"/>
    <property type="project" value="UniProtKB-SubCell"/>
</dbReference>
<dbReference type="PANTHER" id="PTHR23023">
    <property type="entry name" value="DIMETHYLANILINE MONOOXYGENASE"/>
    <property type="match status" value="1"/>
</dbReference>
<comment type="caution">
    <text evidence="21">The sequence shown here is derived from an EMBL/GenBank/DDBJ whole genome shotgun (WGS) entry which is preliminary data.</text>
</comment>
<keyword evidence="4 18" id="KW-0285">Flavoprotein</keyword>
<dbReference type="EMBL" id="JAFNEN010000217">
    <property type="protein sequence ID" value="KAG8189377.1"/>
    <property type="molecule type" value="Genomic_DNA"/>
</dbReference>
<sequence length="517" mass="58874">MFPLLFAFILTDMGSTRRIAIIGAGASGLTAIKSCIEESMAAVCYEQSETFGGRWCFKNTKVSDVASVMKSTVAIHSKEMNAFSDFPPPASFPNYLHHSKMLEYLRLYAETFDLLRHIKYRIKVVRVTQSADFHTTGKWIITTKTLTNHSETSEEFDGVMICTGRLSHPFIPSFPNREVFKGKIFHSQEIKHGTAFENLNVVIVGSGNSAVDAAVEISVLASQVYLSTRSGTWILPKVGPRGLPFDMTLLRRQVNIMKKHFGNIVNHYVEKYLEKKFQHYVYQLKPEYRVLDNSFVINDILPDKILTGRVCIKRAINEIRETGVLFEGDDYLNEADVIIFATGYDLKIPVLDDRLYKTTDGQSNLYHGVFPPNLYHPTLAIIGFVETQGPSIPVAENQSRWAARVFNRKSFVDTKNLKESPIIGKDYIEYMDTLAQEYNVKPDFSTLLFKDPLLYWKCMTGPCLSYQYRIVGPHAWESSRTAILEAYERVVAPLSKMHGSNNNRYMNNNYISEMQEC</sequence>
<evidence type="ECO:0000256" key="19">
    <source>
        <dbReference type="RuleBase" id="RU361177"/>
    </source>
</evidence>
<dbReference type="AlphaFoldDB" id="A0AAV6V093"/>
<dbReference type="Proteomes" id="UP000827092">
    <property type="component" value="Unassembled WGS sequence"/>
</dbReference>
<feature type="chain" id="PRO_5043933255" description="Flavin-containing monooxygenase" evidence="20">
    <location>
        <begin position="17"/>
        <end position="517"/>
    </location>
</feature>
<keyword evidence="9" id="KW-1133">Transmembrane helix</keyword>
<evidence type="ECO:0000256" key="9">
    <source>
        <dbReference type="ARBA" id="ARBA00022989"/>
    </source>
</evidence>
<dbReference type="InterPro" id="IPR050346">
    <property type="entry name" value="FMO-like"/>
</dbReference>
<keyword evidence="11 18" id="KW-0503">Monooxygenase</keyword>
<evidence type="ECO:0000256" key="17">
    <source>
        <dbReference type="ARBA" id="ARBA00049443"/>
    </source>
</evidence>
<comment type="similarity">
    <text evidence="3 18 19">Belongs to the FMO family.</text>
</comment>
<dbReference type="GO" id="GO:0050661">
    <property type="term" value="F:NADP binding"/>
    <property type="evidence" value="ECO:0007669"/>
    <property type="project" value="InterPro"/>
</dbReference>
<comment type="function">
    <text evidence="13">Broad spectrum monooxygenase that catalyzes the oxygenation of a wide variety of nitrogen- and sulfur-containing compounds including xenobiotics. Catalyzes the S-oxygenation of hypotaurine to produce taurine, an organic osmolyte involved in cell volume regulation as well as a variety of cytoprotective and developmental processes. In vitro, catalyzes the N-oxygenation of trimethylamine (TMA) to produce trimethylamine N-oxide (TMAO) and could therefore participate to the detoxification of this compound that is generated by the action of gut microbiota from dietary precursors such as choline, choline containing compounds, betaine or L-carnitine.</text>
</comment>
<dbReference type="InterPro" id="IPR020946">
    <property type="entry name" value="Flavin_mOase-like"/>
</dbReference>
<evidence type="ECO:0000256" key="6">
    <source>
        <dbReference type="ARBA" id="ARBA00022824"/>
    </source>
</evidence>
<protein>
    <recommendedName>
        <fullName evidence="19">Flavin-containing monooxygenase</fullName>
        <ecNumber evidence="19">1.-.-.-</ecNumber>
    </recommendedName>
</protein>
<evidence type="ECO:0000313" key="21">
    <source>
        <dbReference type="EMBL" id="KAG8189377.1"/>
    </source>
</evidence>
<keyword evidence="20" id="KW-0732">Signal</keyword>
<evidence type="ECO:0000256" key="3">
    <source>
        <dbReference type="ARBA" id="ARBA00009183"/>
    </source>
</evidence>
<organism evidence="21 22">
    <name type="scientific">Oedothorax gibbosus</name>
    <dbReference type="NCBI Taxonomy" id="931172"/>
    <lineage>
        <taxon>Eukaryota</taxon>
        <taxon>Metazoa</taxon>
        <taxon>Ecdysozoa</taxon>
        <taxon>Arthropoda</taxon>
        <taxon>Chelicerata</taxon>
        <taxon>Arachnida</taxon>
        <taxon>Araneae</taxon>
        <taxon>Araneomorphae</taxon>
        <taxon>Entelegynae</taxon>
        <taxon>Araneoidea</taxon>
        <taxon>Linyphiidae</taxon>
        <taxon>Erigoninae</taxon>
        <taxon>Oedothorax</taxon>
    </lineage>
</organism>
<evidence type="ECO:0000256" key="5">
    <source>
        <dbReference type="ARBA" id="ARBA00022692"/>
    </source>
</evidence>
<keyword evidence="12 18" id="KW-0472">Membrane</keyword>
<comment type="catalytic activity">
    <reaction evidence="17">
        <text>N,N-dimethylaniline + NADPH + O2 + H(+) = N,N-dimethylaniline N-oxide + NADP(+) + H2O</text>
        <dbReference type="Rhea" id="RHEA:24468"/>
        <dbReference type="ChEBI" id="CHEBI:15377"/>
        <dbReference type="ChEBI" id="CHEBI:15378"/>
        <dbReference type="ChEBI" id="CHEBI:15379"/>
        <dbReference type="ChEBI" id="CHEBI:16269"/>
        <dbReference type="ChEBI" id="CHEBI:17735"/>
        <dbReference type="ChEBI" id="CHEBI:57783"/>
        <dbReference type="ChEBI" id="CHEBI:58349"/>
        <dbReference type="EC" id="1.14.13.8"/>
    </reaction>
    <physiologicalReaction direction="left-to-right" evidence="17">
        <dbReference type="Rhea" id="RHEA:24469"/>
    </physiologicalReaction>
</comment>
<evidence type="ECO:0000256" key="11">
    <source>
        <dbReference type="ARBA" id="ARBA00023033"/>
    </source>
</evidence>
<dbReference type="GO" id="GO:0004499">
    <property type="term" value="F:N,N-dimethylaniline monooxygenase activity"/>
    <property type="evidence" value="ECO:0007669"/>
    <property type="project" value="UniProtKB-UniRule"/>
</dbReference>
<dbReference type="InterPro" id="IPR000960">
    <property type="entry name" value="Flavin_mOase"/>
</dbReference>
<reference evidence="21 22" key="1">
    <citation type="journal article" date="2022" name="Nat. Ecol. Evol.">
        <title>A masculinizing supergene underlies an exaggerated male reproductive morph in a spider.</title>
        <authorList>
            <person name="Hendrickx F."/>
            <person name="De Corte Z."/>
            <person name="Sonet G."/>
            <person name="Van Belleghem S.M."/>
            <person name="Kostlbacher S."/>
            <person name="Vangestel C."/>
        </authorList>
    </citation>
    <scope>NUCLEOTIDE SEQUENCE [LARGE SCALE GENOMIC DNA]</scope>
    <source>
        <strain evidence="21">W744_W776</strain>
    </source>
</reference>
<comment type="catalytic activity">
    <reaction evidence="14">
        <text>hypotaurine + NADH + O2 + H(+) = taurine + NAD(+) + H2O</text>
        <dbReference type="Rhea" id="RHEA:74111"/>
        <dbReference type="ChEBI" id="CHEBI:15377"/>
        <dbReference type="ChEBI" id="CHEBI:15378"/>
        <dbReference type="ChEBI" id="CHEBI:15379"/>
        <dbReference type="ChEBI" id="CHEBI:57540"/>
        <dbReference type="ChEBI" id="CHEBI:57853"/>
        <dbReference type="ChEBI" id="CHEBI:57945"/>
        <dbReference type="ChEBI" id="CHEBI:507393"/>
        <dbReference type="EC" id="1.14.13.8"/>
    </reaction>
    <physiologicalReaction direction="left-to-right" evidence="14">
        <dbReference type="Rhea" id="RHEA:74112"/>
    </physiologicalReaction>
</comment>
<accession>A0AAV6V093</accession>
<keyword evidence="7 18" id="KW-0274">FAD</keyword>
<comment type="catalytic activity">
    <reaction evidence="15">
        <text>hypotaurine + NADPH + O2 + H(+) = taurine + NADP(+) + H2O</text>
        <dbReference type="Rhea" id="RHEA:69819"/>
        <dbReference type="ChEBI" id="CHEBI:15377"/>
        <dbReference type="ChEBI" id="CHEBI:15378"/>
        <dbReference type="ChEBI" id="CHEBI:15379"/>
        <dbReference type="ChEBI" id="CHEBI:57783"/>
        <dbReference type="ChEBI" id="CHEBI:57853"/>
        <dbReference type="ChEBI" id="CHEBI:58349"/>
        <dbReference type="ChEBI" id="CHEBI:507393"/>
        <dbReference type="EC" id="1.14.13.8"/>
    </reaction>
    <physiologicalReaction direction="left-to-right" evidence="15">
        <dbReference type="Rhea" id="RHEA:69820"/>
    </physiologicalReaction>
</comment>
<evidence type="ECO:0000256" key="12">
    <source>
        <dbReference type="ARBA" id="ARBA00023136"/>
    </source>
</evidence>
<evidence type="ECO:0000256" key="13">
    <source>
        <dbReference type="ARBA" id="ARBA00045957"/>
    </source>
</evidence>
<dbReference type="GO" id="GO:0050660">
    <property type="term" value="F:flavin adenine dinucleotide binding"/>
    <property type="evidence" value="ECO:0007669"/>
    <property type="project" value="InterPro"/>
</dbReference>